<dbReference type="InterPro" id="IPR019776">
    <property type="entry name" value="Flagellar_basal_body_rod_CS"/>
</dbReference>
<evidence type="ECO:0000313" key="6">
    <source>
        <dbReference type="Proteomes" id="UP000606499"/>
    </source>
</evidence>
<dbReference type="GO" id="GO:0009425">
    <property type="term" value="C:bacterial-type flagellum basal body"/>
    <property type="evidence" value="ECO:0007669"/>
    <property type="project" value="UniProtKB-SubCell"/>
</dbReference>
<dbReference type="SUPFAM" id="SSF117143">
    <property type="entry name" value="Flagellar hook protein flgE"/>
    <property type="match status" value="1"/>
</dbReference>
<keyword evidence="2" id="KW-0975">Bacterial flagellum</keyword>
<organism evidence="5 6">
    <name type="scientific">Agathobaculum faecis</name>
    <dbReference type="NCBI Taxonomy" id="2763013"/>
    <lineage>
        <taxon>Bacteria</taxon>
        <taxon>Bacillati</taxon>
        <taxon>Bacillota</taxon>
        <taxon>Clostridia</taxon>
        <taxon>Eubacteriales</taxon>
        <taxon>Butyricicoccaceae</taxon>
        <taxon>Agathobaculum</taxon>
    </lineage>
</organism>
<dbReference type="InterPro" id="IPR001444">
    <property type="entry name" value="Flag_bb_rod_N"/>
</dbReference>
<protein>
    <submittedName>
        <fullName evidence="5">Flagellar hook-basal body complex protein</fullName>
    </submittedName>
</protein>
<keyword evidence="5" id="KW-0966">Cell projection</keyword>
<comment type="similarity">
    <text evidence="1 2">Belongs to the flagella basal body rod proteins family.</text>
</comment>
<dbReference type="EMBL" id="JACOPL010000005">
    <property type="protein sequence ID" value="MBC5725089.1"/>
    <property type="molecule type" value="Genomic_DNA"/>
</dbReference>
<evidence type="ECO:0000259" key="4">
    <source>
        <dbReference type="Pfam" id="PF06429"/>
    </source>
</evidence>
<comment type="subcellular location">
    <subcellularLocation>
        <location evidence="2">Bacterial flagellum basal body</location>
    </subcellularLocation>
</comment>
<dbReference type="Proteomes" id="UP000606499">
    <property type="component" value="Unassembled WGS sequence"/>
</dbReference>
<gene>
    <name evidence="5" type="ORF">H8S45_06415</name>
</gene>
<accession>A0A923LW95</accession>
<dbReference type="RefSeq" id="WP_082397028.1">
    <property type="nucleotide sequence ID" value="NZ_JACOPL010000005.1"/>
</dbReference>
<proteinExistence type="inferred from homology"/>
<dbReference type="Pfam" id="PF00460">
    <property type="entry name" value="Flg_bb_rod"/>
    <property type="match status" value="1"/>
</dbReference>
<evidence type="ECO:0000256" key="1">
    <source>
        <dbReference type="ARBA" id="ARBA00009677"/>
    </source>
</evidence>
<dbReference type="PANTHER" id="PTHR30435">
    <property type="entry name" value="FLAGELLAR PROTEIN"/>
    <property type="match status" value="1"/>
</dbReference>
<keyword evidence="5" id="KW-0282">Flagellum</keyword>
<keyword evidence="6" id="KW-1185">Reference proteome</keyword>
<dbReference type="PANTHER" id="PTHR30435:SF19">
    <property type="entry name" value="FLAGELLAR BASAL-BODY ROD PROTEIN FLGG"/>
    <property type="match status" value="1"/>
</dbReference>
<dbReference type="GO" id="GO:0071978">
    <property type="term" value="P:bacterial-type flagellum-dependent swarming motility"/>
    <property type="evidence" value="ECO:0007669"/>
    <property type="project" value="TreeGrafter"/>
</dbReference>
<keyword evidence="5" id="KW-0969">Cilium</keyword>
<feature type="domain" description="Flagellar basal-body/hook protein C-terminal" evidence="4">
    <location>
        <begin position="340"/>
        <end position="382"/>
    </location>
</feature>
<dbReference type="InterPro" id="IPR010930">
    <property type="entry name" value="Flg_bb/hook_C_dom"/>
</dbReference>
<reference evidence="5" key="1">
    <citation type="submission" date="2020-08" db="EMBL/GenBank/DDBJ databases">
        <title>Genome public.</title>
        <authorList>
            <person name="Liu C."/>
            <person name="Sun Q."/>
        </authorList>
    </citation>
    <scope>NUCLEOTIDE SEQUENCE</scope>
    <source>
        <strain evidence="5">NSJ-28</strain>
    </source>
</reference>
<dbReference type="AlphaFoldDB" id="A0A923LW95"/>
<comment type="caution">
    <text evidence="5">The sequence shown here is derived from an EMBL/GenBank/DDBJ whole genome shotgun (WGS) entry which is preliminary data.</text>
</comment>
<evidence type="ECO:0000256" key="2">
    <source>
        <dbReference type="RuleBase" id="RU362116"/>
    </source>
</evidence>
<dbReference type="Pfam" id="PF06429">
    <property type="entry name" value="Flg_bbr_C"/>
    <property type="match status" value="1"/>
</dbReference>
<evidence type="ECO:0000313" key="5">
    <source>
        <dbReference type="EMBL" id="MBC5725089.1"/>
    </source>
</evidence>
<sequence>MTGSMYAAIAGLQTHMQKMNVIGNNIANANTYGFKPGVTSFTESMYTSSKASTAGGAQYGGTNAAQIGYGSKIGSIDLNFAQGTYAATGTNSHLYLDGNGFFLVGPKPSNIQGINDDGTTEEITGYYEPDPDNLTLTRVGNFWLDGDGYLVTPDGNCVYGFMPQGTDQITEGAGSNIMTDAEGNVVWNTCLQPIRLPLAAPKGDGTGIKENGAMYPVLDDQGATNQLEYPQNGGEDVNINKTVPASAVNLSVGQNGVITAVIDGGDPITVGVIAVGSVINPNGLTKLSNGYYQGGNNAGDMTVGTCTGVLGDAYLNNMPADTATSDLAIGKGGTTKIIAGGLESSKTDIAVEFADLITAQRGFQANTKIITVTDEMLSDLVSMKR</sequence>
<dbReference type="InterPro" id="IPR037925">
    <property type="entry name" value="FlgE/F/G-like"/>
</dbReference>
<feature type="domain" description="Flagellar basal body rod protein N-terminal" evidence="3">
    <location>
        <begin position="5"/>
        <end position="35"/>
    </location>
</feature>
<name>A0A923LW95_9FIRM</name>
<dbReference type="InterPro" id="IPR020013">
    <property type="entry name" value="Flagellar_FlgE/F/G"/>
</dbReference>
<dbReference type="PROSITE" id="PS00588">
    <property type="entry name" value="FLAGELLA_BB_ROD"/>
    <property type="match status" value="1"/>
</dbReference>
<evidence type="ECO:0000259" key="3">
    <source>
        <dbReference type="Pfam" id="PF00460"/>
    </source>
</evidence>
<dbReference type="NCBIfam" id="TIGR03506">
    <property type="entry name" value="FlgEFG_subfam"/>
    <property type="match status" value="1"/>
</dbReference>